<evidence type="ECO:0000256" key="2">
    <source>
        <dbReference type="ARBA" id="ARBA00022692"/>
    </source>
</evidence>
<feature type="transmembrane region" description="Helical" evidence="6">
    <location>
        <begin position="108"/>
        <end position="130"/>
    </location>
</feature>
<feature type="transmembrane region" description="Helical" evidence="6">
    <location>
        <begin position="40"/>
        <end position="62"/>
    </location>
</feature>
<feature type="transmembrane region" description="Helical" evidence="6">
    <location>
        <begin position="142"/>
        <end position="168"/>
    </location>
</feature>
<dbReference type="Gene3D" id="1.20.1250.20">
    <property type="entry name" value="MFS general substrate transporter like domains"/>
    <property type="match status" value="1"/>
</dbReference>
<evidence type="ECO:0000256" key="4">
    <source>
        <dbReference type="ARBA" id="ARBA00023136"/>
    </source>
</evidence>
<feature type="transmembrane region" description="Helical" evidence="6">
    <location>
        <begin position="246"/>
        <end position="271"/>
    </location>
</feature>
<dbReference type="InParanoid" id="A0A078AIV6"/>
<dbReference type="PANTHER" id="PTHR23294">
    <property type="entry name" value="ET TRANSLATION PRODUCT-RELATED"/>
    <property type="match status" value="1"/>
</dbReference>
<gene>
    <name evidence="7" type="primary">Contig18523.g19678</name>
    <name evidence="7" type="ORF">STYLEM_10885</name>
</gene>
<organism evidence="7 8">
    <name type="scientific">Stylonychia lemnae</name>
    <name type="common">Ciliate</name>
    <dbReference type="NCBI Taxonomy" id="5949"/>
    <lineage>
        <taxon>Eukaryota</taxon>
        <taxon>Sar</taxon>
        <taxon>Alveolata</taxon>
        <taxon>Ciliophora</taxon>
        <taxon>Intramacronucleata</taxon>
        <taxon>Spirotrichea</taxon>
        <taxon>Stichotrichia</taxon>
        <taxon>Sporadotrichida</taxon>
        <taxon>Oxytrichidae</taxon>
        <taxon>Stylonychinae</taxon>
        <taxon>Stylonychia</taxon>
    </lineage>
</organism>
<evidence type="ECO:0000256" key="3">
    <source>
        <dbReference type="ARBA" id="ARBA00022989"/>
    </source>
</evidence>
<evidence type="ECO:0000256" key="5">
    <source>
        <dbReference type="SAM" id="MobiDB-lite"/>
    </source>
</evidence>
<comment type="subcellular location">
    <subcellularLocation>
        <location evidence="1">Membrane</location>
        <topology evidence="1">Multi-pass membrane protein</topology>
    </subcellularLocation>
</comment>
<keyword evidence="4 6" id="KW-0472">Membrane</keyword>
<sequence>MFSVTVLSMGFFMIYLADNTTMNLSSVILSKTGFGEWGFYYVALYFLFLGIGSIFSMPIILFLGEKLTIVISASTVCLWVICYSLPAYKNDNPNSDQFFVQESFIKALIFLTTFLYGFLSGPLWVCQGLVLSKYATQSTKGFYNSFFFSFFMASQVFGNLIAALVLSASNVNRLFQILAGIALVGAILFLFLRRPTKIESQQEQQDEIQSTQDINEPQLNEGRSKRKCDCSKYLKETYEMIISKKLLYVIPMIIYSGISLAIGFGIFVQFLVQTMESSNTYSNKESDQLKYAMLGMMVYGIGQVSGGIIQGLIIDKKGYKVSVIVCAVLLKYIPQEILSNKKEISDNDIKEKEIEFKISI</sequence>
<reference evidence="7 8" key="1">
    <citation type="submission" date="2014-06" db="EMBL/GenBank/DDBJ databases">
        <authorList>
            <person name="Swart Estienne"/>
        </authorList>
    </citation>
    <scope>NUCLEOTIDE SEQUENCE [LARGE SCALE GENOMIC DNA]</scope>
    <source>
        <strain evidence="7 8">130c</strain>
    </source>
</reference>
<dbReference type="InterPro" id="IPR051617">
    <property type="entry name" value="UNC-93-like_regulator"/>
</dbReference>
<dbReference type="GO" id="GO:0016020">
    <property type="term" value="C:membrane"/>
    <property type="evidence" value="ECO:0007669"/>
    <property type="project" value="UniProtKB-SubCell"/>
</dbReference>
<feature type="region of interest" description="Disordered" evidence="5">
    <location>
        <begin position="202"/>
        <end position="223"/>
    </location>
</feature>
<dbReference type="OrthoDB" id="289546at2759"/>
<dbReference type="AlphaFoldDB" id="A0A078AIV6"/>
<dbReference type="Proteomes" id="UP000039865">
    <property type="component" value="Unassembled WGS sequence"/>
</dbReference>
<name>A0A078AIV6_STYLE</name>
<dbReference type="GO" id="GO:0022857">
    <property type="term" value="F:transmembrane transporter activity"/>
    <property type="evidence" value="ECO:0007669"/>
    <property type="project" value="InterPro"/>
</dbReference>
<accession>A0A078AIV6</accession>
<feature type="transmembrane region" description="Helical" evidence="6">
    <location>
        <begin position="291"/>
        <end position="314"/>
    </location>
</feature>
<feature type="transmembrane region" description="Helical" evidence="6">
    <location>
        <begin position="174"/>
        <end position="192"/>
    </location>
</feature>
<feature type="compositionally biased region" description="Low complexity" evidence="5">
    <location>
        <begin position="202"/>
        <end position="214"/>
    </location>
</feature>
<dbReference type="InterPro" id="IPR011701">
    <property type="entry name" value="MFS"/>
</dbReference>
<keyword evidence="3 6" id="KW-1133">Transmembrane helix</keyword>
<dbReference type="EMBL" id="CCKQ01010345">
    <property type="protein sequence ID" value="CDW81861.1"/>
    <property type="molecule type" value="Genomic_DNA"/>
</dbReference>
<feature type="transmembrane region" description="Helical" evidence="6">
    <location>
        <begin position="69"/>
        <end position="88"/>
    </location>
</feature>
<dbReference type="SUPFAM" id="SSF103473">
    <property type="entry name" value="MFS general substrate transporter"/>
    <property type="match status" value="1"/>
</dbReference>
<dbReference type="InterPro" id="IPR036259">
    <property type="entry name" value="MFS_trans_sf"/>
</dbReference>
<protein>
    <submittedName>
        <fullName evidence="7">Major facilitator superfamily protein</fullName>
    </submittedName>
</protein>
<keyword evidence="2 6" id="KW-0812">Transmembrane</keyword>
<evidence type="ECO:0000256" key="6">
    <source>
        <dbReference type="SAM" id="Phobius"/>
    </source>
</evidence>
<proteinExistence type="predicted"/>
<keyword evidence="8" id="KW-1185">Reference proteome</keyword>
<evidence type="ECO:0000256" key="1">
    <source>
        <dbReference type="ARBA" id="ARBA00004141"/>
    </source>
</evidence>
<evidence type="ECO:0000313" key="8">
    <source>
        <dbReference type="Proteomes" id="UP000039865"/>
    </source>
</evidence>
<dbReference type="PANTHER" id="PTHR23294:SF0">
    <property type="entry name" value="UNC93-LIKE PROTEIN MFSD11"/>
    <property type="match status" value="1"/>
</dbReference>
<dbReference type="Pfam" id="PF07690">
    <property type="entry name" value="MFS_1"/>
    <property type="match status" value="1"/>
</dbReference>
<evidence type="ECO:0000313" key="7">
    <source>
        <dbReference type="EMBL" id="CDW81861.1"/>
    </source>
</evidence>